<organism evidence="1 2">
    <name type="scientific">Gigaspora rosea</name>
    <dbReference type="NCBI Taxonomy" id="44941"/>
    <lineage>
        <taxon>Eukaryota</taxon>
        <taxon>Fungi</taxon>
        <taxon>Fungi incertae sedis</taxon>
        <taxon>Mucoromycota</taxon>
        <taxon>Glomeromycotina</taxon>
        <taxon>Glomeromycetes</taxon>
        <taxon>Diversisporales</taxon>
        <taxon>Gigasporaceae</taxon>
        <taxon>Gigaspora</taxon>
    </lineage>
</organism>
<keyword evidence="2" id="KW-1185">Reference proteome</keyword>
<proteinExistence type="predicted"/>
<sequence>MAQNESDNEHEESYYKEISQSTTAYNSEGHLKSFVWDYFEKKRYNQINPIIHHTIILDMDNDFVLIMDARSIDIFKLVVAQLPKDIS</sequence>
<accession>A0A397ULI9</accession>
<dbReference type="AlphaFoldDB" id="A0A397ULI9"/>
<reference evidence="1 2" key="1">
    <citation type="submission" date="2018-06" db="EMBL/GenBank/DDBJ databases">
        <title>Comparative genomics reveals the genomic features of Rhizophagus irregularis, R. cerebriforme, R. diaphanum and Gigaspora rosea, and their symbiotic lifestyle signature.</title>
        <authorList>
            <person name="Morin E."/>
            <person name="San Clemente H."/>
            <person name="Chen E.C.H."/>
            <person name="De La Providencia I."/>
            <person name="Hainaut M."/>
            <person name="Kuo A."/>
            <person name="Kohler A."/>
            <person name="Murat C."/>
            <person name="Tang N."/>
            <person name="Roy S."/>
            <person name="Loubradou J."/>
            <person name="Henrissat B."/>
            <person name="Grigoriev I.V."/>
            <person name="Corradi N."/>
            <person name="Roux C."/>
            <person name="Martin F.M."/>
        </authorList>
    </citation>
    <scope>NUCLEOTIDE SEQUENCE [LARGE SCALE GENOMIC DNA]</scope>
    <source>
        <strain evidence="1 2">DAOM 194757</strain>
    </source>
</reference>
<gene>
    <name evidence="1" type="ORF">C2G38_2207296</name>
</gene>
<name>A0A397ULI9_9GLOM</name>
<comment type="caution">
    <text evidence="1">The sequence shown here is derived from an EMBL/GenBank/DDBJ whole genome shotgun (WGS) entry which is preliminary data.</text>
</comment>
<dbReference type="Proteomes" id="UP000266673">
    <property type="component" value="Unassembled WGS sequence"/>
</dbReference>
<protein>
    <submittedName>
        <fullName evidence="1">Uncharacterized protein</fullName>
    </submittedName>
</protein>
<evidence type="ECO:0000313" key="2">
    <source>
        <dbReference type="Proteomes" id="UP000266673"/>
    </source>
</evidence>
<dbReference type="EMBL" id="QKWP01001301">
    <property type="protein sequence ID" value="RIB10007.1"/>
    <property type="molecule type" value="Genomic_DNA"/>
</dbReference>
<evidence type="ECO:0000313" key="1">
    <source>
        <dbReference type="EMBL" id="RIB10007.1"/>
    </source>
</evidence>